<dbReference type="Gene3D" id="1.10.10.10">
    <property type="entry name" value="Winged helix-like DNA-binding domain superfamily/Winged helix DNA-binding domain"/>
    <property type="match status" value="1"/>
</dbReference>
<sequence length="96" mass="10982">MGDIYKAIADPARRMILDSLSRREDQTLFEICTRLTESRPMSRQAVSQHIAVLQDAGLVIVRKEGRRNLHTIDPAPLAEIVTRWNTPEDTEKEDQP</sequence>
<dbReference type="EMBL" id="DWVP01000024">
    <property type="protein sequence ID" value="HJC86006.1"/>
    <property type="molecule type" value="Genomic_DNA"/>
</dbReference>
<keyword evidence="1" id="KW-0805">Transcription regulation</keyword>
<protein>
    <submittedName>
        <fullName evidence="5">Metalloregulator ArsR/SmtB family transcription factor</fullName>
    </submittedName>
</protein>
<dbReference type="PRINTS" id="PR00778">
    <property type="entry name" value="HTHARSR"/>
</dbReference>
<dbReference type="PANTHER" id="PTHR33154:SF33">
    <property type="entry name" value="TRANSCRIPTIONAL REPRESSOR SDPR"/>
    <property type="match status" value="1"/>
</dbReference>
<dbReference type="InterPro" id="IPR036390">
    <property type="entry name" value="WH_DNA-bd_sf"/>
</dbReference>
<evidence type="ECO:0000259" key="4">
    <source>
        <dbReference type="PROSITE" id="PS50987"/>
    </source>
</evidence>
<dbReference type="InterPro" id="IPR051081">
    <property type="entry name" value="HTH_MetalResp_TranReg"/>
</dbReference>
<dbReference type="GO" id="GO:0003677">
    <property type="term" value="F:DNA binding"/>
    <property type="evidence" value="ECO:0007669"/>
    <property type="project" value="UniProtKB-KW"/>
</dbReference>
<dbReference type="PROSITE" id="PS50987">
    <property type="entry name" value="HTH_ARSR_2"/>
    <property type="match status" value="1"/>
</dbReference>
<dbReference type="GO" id="GO:0003700">
    <property type="term" value="F:DNA-binding transcription factor activity"/>
    <property type="evidence" value="ECO:0007669"/>
    <property type="project" value="InterPro"/>
</dbReference>
<evidence type="ECO:0000256" key="3">
    <source>
        <dbReference type="ARBA" id="ARBA00023163"/>
    </source>
</evidence>
<dbReference type="SMART" id="SM00418">
    <property type="entry name" value="HTH_ARSR"/>
    <property type="match status" value="1"/>
</dbReference>
<dbReference type="InterPro" id="IPR001845">
    <property type="entry name" value="HTH_ArsR_DNA-bd_dom"/>
</dbReference>
<keyword evidence="2" id="KW-0238">DNA-binding</keyword>
<dbReference type="Pfam" id="PF12840">
    <property type="entry name" value="HTH_20"/>
    <property type="match status" value="1"/>
</dbReference>
<dbReference type="Proteomes" id="UP000823858">
    <property type="component" value="Unassembled WGS sequence"/>
</dbReference>
<dbReference type="InterPro" id="IPR011991">
    <property type="entry name" value="ArsR-like_HTH"/>
</dbReference>
<dbReference type="CDD" id="cd00090">
    <property type="entry name" value="HTH_ARSR"/>
    <property type="match status" value="1"/>
</dbReference>
<dbReference type="InterPro" id="IPR036388">
    <property type="entry name" value="WH-like_DNA-bd_sf"/>
</dbReference>
<feature type="domain" description="HTH arsR-type" evidence="4">
    <location>
        <begin position="1"/>
        <end position="92"/>
    </location>
</feature>
<evidence type="ECO:0000313" key="6">
    <source>
        <dbReference type="Proteomes" id="UP000823858"/>
    </source>
</evidence>
<gene>
    <name evidence="5" type="ORF">H9751_10790</name>
</gene>
<organism evidence="5 6">
    <name type="scientific">Candidatus Corynebacterium faecigallinarum</name>
    <dbReference type="NCBI Taxonomy" id="2838528"/>
    <lineage>
        <taxon>Bacteria</taxon>
        <taxon>Bacillati</taxon>
        <taxon>Actinomycetota</taxon>
        <taxon>Actinomycetes</taxon>
        <taxon>Mycobacteriales</taxon>
        <taxon>Corynebacteriaceae</taxon>
        <taxon>Corynebacterium</taxon>
    </lineage>
</organism>
<proteinExistence type="predicted"/>
<comment type="caution">
    <text evidence="5">The sequence shown here is derived from an EMBL/GenBank/DDBJ whole genome shotgun (WGS) entry which is preliminary data.</text>
</comment>
<reference evidence="5" key="2">
    <citation type="submission" date="2021-04" db="EMBL/GenBank/DDBJ databases">
        <authorList>
            <person name="Gilroy R."/>
        </authorList>
    </citation>
    <scope>NUCLEOTIDE SEQUENCE</scope>
    <source>
        <strain evidence="5">ChiHjej13B12-4958</strain>
    </source>
</reference>
<accession>A0A9D2TPQ1</accession>
<keyword evidence="3" id="KW-0804">Transcription</keyword>
<dbReference type="PANTHER" id="PTHR33154">
    <property type="entry name" value="TRANSCRIPTIONAL REGULATOR, ARSR FAMILY"/>
    <property type="match status" value="1"/>
</dbReference>
<name>A0A9D2TPQ1_9CORY</name>
<reference evidence="5" key="1">
    <citation type="journal article" date="2021" name="PeerJ">
        <title>Extensive microbial diversity within the chicken gut microbiome revealed by metagenomics and culture.</title>
        <authorList>
            <person name="Gilroy R."/>
            <person name="Ravi A."/>
            <person name="Getino M."/>
            <person name="Pursley I."/>
            <person name="Horton D.L."/>
            <person name="Alikhan N.F."/>
            <person name="Baker D."/>
            <person name="Gharbi K."/>
            <person name="Hall N."/>
            <person name="Watson M."/>
            <person name="Adriaenssens E.M."/>
            <person name="Foster-Nyarko E."/>
            <person name="Jarju S."/>
            <person name="Secka A."/>
            <person name="Antonio M."/>
            <person name="Oren A."/>
            <person name="Chaudhuri R.R."/>
            <person name="La Ragione R."/>
            <person name="Hildebrand F."/>
            <person name="Pallen M.J."/>
        </authorList>
    </citation>
    <scope>NUCLEOTIDE SEQUENCE</scope>
    <source>
        <strain evidence="5">ChiHjej13B12-4958</strain>
    </source>
</reference>
<dbReference type="NCBIfam" id="NF033788">
    <property type="entry name" value="HTH_metalloreg"/>
    <property type="match status" value="1"/>
</dbReference>
<dbReference type="AlphaFoldDB" id="A0A9D2TPQ1"/>
<evidence type="ECO:0000256" key="1">
    <source>
        <dbReference type="ARBA" id="ARBA00023015"/>
    </source>
</evidence>
<evidence type="ECO:0000313" key="5">
    <source>
        <dbReference type="EMBL" id="HJC86006.1"/>
    </source>
</evidence>
<evidence type="ECO:0000256" key="2">
    <source>
        <dbReference type="ARBA" id="ARBA00023125"/>
    </source>
</evidence>
<dbReference type="SUPFAM" id="SSF46785">
    <property type="entry name" value="Winged helix' DNA-binding domain"/>
    <property type="match status" value="1"/>
</dbReference>